<evidence type="ECO:0000313" key="9">
    <source>
        <dbReference type="Proteomes" id="UP000192872"/>
    </source>
</evidence>
<dbReference type="Gene3D" id="2.40.30.60">
    <property type="entry name" value="RimM"/>
    <property type="match status" value="1"/>
</dbReference>
<gene>
    <name evidence="5" type="primary">rimM</name>
    <name evidence="8" type="ORF">A4S15_06805</name>
</gene>
<proteinExistence type="inferred from homology"/>
<dbReference type="SUPFAM" id="SSF50346">
    <property type="entry name" value="PRC-barrel domain"/>
    <property type="match status" value="1"/>
</dbReference>
<dbReference type="HAMAP" id="MF_00014">
    <property type="entry name" value="Ribosome_mat_RimM"/>
    <property type="match status" value="1"/>
</dbReference>
<dbReference type="NCBIfam" id="TIGR02273">
    <property type="entry name" value="16S_RimM"/>
    <property type="match status" value="1"/>
</dbReference>
<dbReference type="InterPro" id="IPR011961">
    <property type="entry name" value="RimM"/>
</dbReference>
<dbReference type="GO" id="GO:0043022">
    <property type="term" value="F:ribosome binding"/>
    <property type="evidence" value="ECO:0007669"/>
    <property type="project" value="InterPro"/>
</dbReference>
<dbReference type="GO" id="GO:0005737">
    <property type="term" value="C:cytoplasm"/>
    <property type="evidence" value="ECO:0007669"/>
    <property type="project" value="UniProtKB-SubCell"/>
</dbReference>
<dbReference type="InterPro" id="IPR009000">
    <property type="entry name" value="Transl_B-barrel_sf"/>
</dbReference>
<dbReference type="GO" id="GO:0042274">
    <property type="term" value="P:ribosomal small subunit biogenesis"/>
    <property type="evidence" value="ECO:0007669"/>
    <property type="project" value="UniProtKB-UniRule"/>
</dbReference>
<dbReference type="GO" id="GO:0006364">
    <property type="term" value="P:rRNA processing"/>
    <property type="evidence" value="ECO:0007669"/>
    <property type="project" value="UniProtKB-UniRule"/>
</dbReference>
<evidence type="ECO:0000256" key="4">
    <source>
        <dbReference type="ARBA" id="ARBA00023186"/>
    </source>
</evidence>
<comment type="function">
    <text evidence="5">An accessory protein needed during the final step in the assembly of 30S ribosomal subunit, possibly for assembly of the head region. Essential for efficient processing of 16S rRNA. May be needed both before and after RbfA during the maturation of 16S rRNA. It has affinity for free ribosomal 30S subunits but not for 70S ribosomes.</text>
</comment>
<feature type="domain" description="RimM N-terminal" evidence="6">
    <location>
        <begin position="12"/>
        <end position="90"/>
    </location>
</feature>
<comment type="subunit">
    <text evidence="5">Binds ribosomal protein uS19.</text>
</comment>
<protein>
    <recommendedName>
        <fullName evidence="5">Ribosome maturation factor RimM</fullName>
    </recommendedName>
</protein>
<keyword evidence="2 5" id="KW-0690">Ribosome biogenesis</keyword>
<evidence type="ECO:0000313" key="8">
    <source>
        <dbReference type="EMBL" id="OQW52754.1"/>
    </source>
</evidence>
<evidence type="ECO:0000259" key="6">
    <source>
        <dbReference type="Pfam" id="PF01782"/>
    </source>
</evidence>
<feature type="domain" description="Ribosome maturation factor RimM PRC barrel" evidence="7">
    <location>
        <begin position="104"/>
        <end position="168"/>
    </location>
</feature>
<reference evidence="8 9" key="1">
    <citation type="journal article" date="2017" name="Water Res.">
        <title>Comammox in drinking water systems.</title>
        <authorList>
            <person name="Wang Y."/>
            <person name="Ma L."/>
            <person name="Mao Y."/>
            <person name="Jiang X."/>
            <person name="Xia Y."/>
            <person name="Yu K."/>
            <person name="Li B."/>
            <person name="Zhang T."/>
        </authorList>
    </citation>
    <scope>NUCLEOTIDE SEQUENCE [LARGE SCALE GENOMIC DNA]</scope>
    <source>
        <strain evidence="8">SG_bin8</strain>
    </source>
</reference>
<dbReference type="Pfam" id="PF24986">
    <property type="entry name" value="PRC_RimM"/>
    <property type="match status" value="1"/>
</dbReference>
<dbReference type="AlphaFoldDB" id="A0A1W9HZY7"/>
<keyword evidence="3 5" id="KW-0698">rRNA processing</keyword>
<comment type="subcellular location">
    <subcellularLocation>
        <location evidence="5">Cytoplasm</location>
    </subcellularLocation>
</comment>
<evidence type="ECO:0000256" key="3">
    <source>
        <dbReference type="ARBA" id="ARBA00022552"/>
    </source>
</evidence>
<name>A0A1W9HZY7_9HYPH</name>
<comment type="domain">
    <text evidence="5">The PRC barrel domain binds ribosomal protein uS19.</text>
</comment>
<dbReference type="InterPro" id="IPR056792">
    <property type="entry name" value="PRC_RimM"/>
</dbReference>
<organism evidence="8 9">
    <name type="scientific">Candidatus Raskinella chloraquaticus</name>
    <dbReference type="NCBI Taxonomy" id="1951219"/>
    <lineage>
        <taxon>Bacteria</taxon>
        <taxon>Pseudomonadati</taxon>
        <taxon>Pseudomonadota</taxon>
        <taxon>Alphaproteobacteria</taxon>
        <taxon>Hyphomicrobiales</taxon>
        <taxon>Phreatobacteraceae</taxon>
        <taxon>Candidatus Raskinella</taxon>
    </lineage>
</organism>
<dbReference type="GO" id="GO:0005840">
    <property type="term" value="C:ribosome"/>
    <property type="evidence" value="ECO:0007669"/>
    <property type="project" value="InterPro"/>
</dbReference>
<dbReference type="SUPFAM" id="SSF50447">
    <property type="entry name" value="Translation proteins"/>
    <property type="match status" value="1"/>
</dbReference>
<dbReference type="Gene3D" id="2.30.30.240">
    <property type="entry name" value="PRC-barrel domain"/>
    <property type="match status" value="1"/>
</dbReference>
<accession>A0A1W9HZY7</accession>
<dbReference type="STRING" id="1827387.A4S15_06805"/>
<evidence type="ECO:0000256" key="1">
    <source>
        <dbReference type="ARBA" id="ARBA00022490"/>
    </source>
</evidence>
<dbReference type="InterPro" id="IPR011033">
    <property type="entry name" value="PRC_barrel-like_sf"/>
</dbReference>
<dbReference type="PANTHER" id="PTHR33692">
    <property type="entry name" value="RIBOSOME MATURATION FACTOR RIMM"/>
    <property type="match status" value="1"/>
</dbReference>
<dbReference type="Pfam" id="PF01782">
    <property type="entry name" value="RimM"/>
    <property type="match status" value="1"/>
</dbReference>
<evidence type="ECO:0000256" key="2">
    <source>
        <dbReference type="ARBA" id="ARBA00022517"/>
    </source>
</evidence>
<dbReference type="InterPro" id="IPR036976">
    <property type="entry name" value="RimM_N_sf"/>
</dbReference>
<evidence type="ECO:0000256" key="5">
    <source>
        <dbReference type="HAMAP-Rule" id="MF_00014"/>
    </source>
</evidence>
<dbReference type="InterPro" id="IPR002676">
    <property type="entry name" value="RimM_N"/>
</dbReference>
<sequence>MSAAPHEKRLVLAVIGKAHGVRGEVRVRSFVGDPADLGAYGPLSAGRGRSLTPQTIRVLRDGMAVVRFAGIEDRSGAEALNGLELSILRSALPAPDDEDTFYHTDLIGLSAVTSDGLTLGRIVAVHDFGAGDILEIRGEVGQAYYPFTKAVVPSLDLAAGRVVIIPPAETGTEEG</sequence>
<dbReference type="PANTHER" id="PTHR33692:SF1">
    <property type="entry name" value="RIBOSOME MATURATION FACTOR RIMM"/>
    <property type="match status" value="1"/>
</dbReference>
<evidence type="ECO:0000259" key="7">
    <source>
        <dbReference type="Pfam" id="PF24986"/>
    </source>
</evidence>
<comment type="similarity">
    <text evidence="5">Belongs to the RimM family.</text>
</comment>
<keyword evidence="1 5" id="KW-0963">Cytoplasm</keyword>
<comment type="caution">
    <text evidence="8">The sequence shown here is derived from an EMBL/GenBank/DDBJ whole genome shotgun (WGS) entry which is preliminary data.</text>
</comment>
<dbReference type="Proteomes" id="UP000192872">
    <property type="component" value="Unassembled WGS sequence"/>
</dbReference>
<keyword evidence="4 5" id="KW-0143">Chaperone</keyword>
<dbReference type="EMBL" id="LWDL01000012">
    <property type="protein sequence ID" value="OQW52754.1"/>
    <property type="molecule type" value="Genomic_DNA"/>
</dbReference>